<dbReference type="AlphaFoldDB" id="A0A507E846"/>
<proteinExistence type="predicted"/>
<evidence type="ECO:0000256" key="1">
    <source>
        <dbReference type="SAM" id="MobiDB-lite"/>
    </source>
</evidence>
<evidence type="ECO:0000313" key="3">
    <source>
        <dbReference type="Proteomes" id="UP000318582"/>
    </source>
</evidence>
<dbReference type="STRING" id="109895.A0A507E846"/>
<name>A0A507E846_9FUNG</name>
<gene>
    <name evidence="2" type="ORF">PhCBS80983_g02592</name>
</gene>
<sequence length="83" mass="9096">MSEAPTGNQQALEYEPSGGQTEDTVKLEALGPMVVNEDGTLSRITNWESMGEAERANVIRVIGKRNAKRLEKLKAQAADEPLR</sequence>
<dbReference type="Proteomes" id="UP000318582">
    <property type="component" value="Unassembled WGS sequence"/>
</dbReference>
<feature type="compositionally biased region" description="Polar residues" evidence="1">
    <location>
        <begin position="1"/>
        <end position="11"/>
    </location>
</feature>
<evidence type="ECO:0000313" key="2">
    <source>
        <dbReference type="EMBL" id="TPX59280.1"/>
    </source>
</evidence>
<keyword evidence="3" id="KW-1185">Reference proteome</keyword>
<dbReference type="EMBL" id="QEAQ01000027">
    <property type="protein sequence ID" value="TPX59280.1"/>
    <property type="molecule type" value="Genomic_DNA"/>
</dbReference>
<accession>A0A507E846</accession>
<feature type="region of interest" description="Disordered" evidence="1">
    <location>
        <begin position="1"/>
        <end position="23"/>
    </location>
</feature>
<dbReference type="PANTHER" id="PTHR39474">
    <property type="entry name" value="UNNAMED PRODUCT"/>
    <property type="match status" value="1"/>
</dbReference>
<dbReference type="PANTHER" id="PTHR39474:SF1">
    <property type="entry name" value="FUNGAL SPECIFIC TRANSCRIPTION FACTOR"/>
    <property type="match status" value="1"/>
</dbReference>
<comment type="caution">
    <text evidence="2">The sequence shown here is derived from an EMBL/GenBank/DDBJ whole genome shotgun (WGS) entry which is preliminary data.</text>
</comment>
<organism evidence="2 3">
    <name type="scientific">Powellomyces hirtus</name>
    <dbReference type="NCBI Taxonomy" id="109895"/>
    <lineage>
        <taxon>Eukaryota</taxon>
        <taxon>Fungi</taxon>
        <taxon>Fungi incertae sedis</taxon>
        <taxon>Chytridiomycota</taxon>
        <taxon>Chytridiomycota incertae sedis</taxon>
        <taxon>Chytridiomycetes</taxon>
        <taxon>Spizellomycetales</taxon>
        <taxon>Powellomycetaceae</taxon>
        <taxon>Powellomyces</taxon>
    </lineage>
</organism>
<protein>
    <submittedName>
        <fullName evidence="2">Uncharacterized protein</fullName>
    </submittedName>
</protein>
<reference evidence="2 3" key="1">
    <citation type="journal article" date="2019" name="Sci. Rep.">
        <title>Comparative genomics of chytrid fungi reveal insights into the obligate biotrophic and pathogenic lifestyle of Synchytrium endobioticum.</title>
        <authorList>
            <person name="van de Vossenberg B.T.L.H."/>
            <person name="Warris S."/>
            <person name="Nguyen H.D.T."/>
            <person name="van Gent-Pelzer M.P.E."/>
            <person name="Joly D.L."/>
            <person name="van de Geest H.C."/>
            <person name="Bonants P.J.M."/>
            <person name="Smith D.S."/>
            <person name="Levesque C.A."/>
            <person name="van der Lee T.A.J."/>
        </authorList>
    </citation>
    <scope>NUCLEOTIDE SEQUENCE [LARGE SCALE GENOMIC DNA]</scope>
    <source>
        <strain evidence="2 3">CBS 809.83</strain>
    </source>
</reference>